<accession>A0A8J6T7M7</accession>
<comment type="similarity">
    <text evidence="1">Belongs to the UPF0236 family.</text>
</comment>
<evidence type="ECO:0000313" key="3">
    <source>
        <dbReference type="Proteomes" id="UP000650524"/>
    </source>
</evidence>
<protein>
    <submittedName>
        <fullName evidence="2">ISKra4 family transposase</fullName>
    </submittedName>
</protein>
<dbReference type="Proteomes" id="UP000650524">
    <property type="component" value="Unassembled WGS sequence"/>
</dbReference>
<evidence type="ECO:0000313" key="2">
    <source>
        <dbReference type="EMBL" id="MBC8177384.1"/>
    </source>
</evidence>
<reference evidence="2 3" key="1">
    <citation type="submission" date="2020-08" db="EMBL/GenBank/DDBJ databases">
        <title>Bridging the membrane lipid divide: bacteria of the FCB group superphylum have the potential to synthesize archaeal ether lipids.</title>
        <authorList>
            <person name="Villanueva L."/>
            <person name="Von Meijenfeldt F.A.B."/>
            <person name="Westbye A.B."/>
            <person name="Yadav S."/>
            <person name="Hopmans E.C."/>
            <person name="Dutilh B.E."/>
            <person name="Sinninghe Damste J.S."/>
        </authorList>
    </citation>
    <scope>NUCLEOTIDE SEQUENCE [LARGE SCALE GENOMIC DNA]</scope>
    <source>
        <strain evidence="2">NIOZ-UU27</strain>
    </source>
</reference>
<dbReference type="NCBIfam" id="NF033572">
    <property type="entry name" value="transpos_ISKra4"/>
    <property type="match status" value="1"/>
</dbReference>
<sequence>MGLAARILEQAPTEDFRDMIHDEVDKWVDQIIDEVFEDGKEPTIMELSQLFSETKQEFFGACFQALIEQKYAGLLEQEYAPCPQCGKMCKKRRDHLKEIVTMQGPSALKRPWFYCVNCSYGFLPLDKTLEISRKKNQFDVQRKATRTAAEVPFSSGSELFAELTDHCVSDHFMHDTFEQVGEYACLEDAIPSDQEIAARCQEMTESSWRPVLVVASDGAHVPTRLKAKRNEKRGKGQWQEAKGFRIYLVGKDRIVHLASWHQIQNEEQFGEDLSFVASRIPQANLRIGLLGDGADWLWKHMVACFPKGRQILDYFHCAEHIHKVAKLQYGEKSQKCLEWVESTLTRLFYSEVDNVIWGLQRMPPRDSLAKEEIRKLIGYLQNNRERIHYRGDRIGGYPIGSGGIESANKFICHTRMKRSGAWWVKETGNAMLRIRCAIYNGTYDKVFDKYKKNQIPL</sequence>
<dbReference type="AlphaFoldDB" id="A0A8J6T7M7"/>
<evidence type="ECO:0000256" key="1">
    <source>
        <dbReference type="ARBA" id="ARBA00006539"/>
    </source>
</evidence>
<dbReference type="EMBL" id="JACNJD010000205">
    <property type="protein sequence ID" value="MBC8177384.1"/>
    <property type="molecule type" value="Genomic_DNA"/>
</dbReference>
<comment type="caution">
    <text evidence="2">The sequence shown here is derived from an EMBL/GenBank/DDBJ whole genome shotgun (WGS) entry which is preliminary data.</text>
</comment>
<proteinExistence type="inferred from homology"/>
<dbReference type="InterPro" id="IPR009620">
    <property type="entry name" value="UPF0236"/>
</dbReference>
<dbReference type="Pfam" id="PF06782">
    <property type="entry name" value="UPF0236"/>
    <property type="match status" value="1"/>
</dbReference>
<gene>
    <name evidence="2" type="ORF">H8E19_08250</name>
</gene>
<organism evidence="2 3">
    <name type="scientific">Candidatus Desulfacyla euxinica</name>
    <dbReference type="NCBI Taxonomy" id="2841693"/>
    <lineage>
        <taxon>Bacteria</taxon>
        <taxon>Deltaproteobacteria</taxon>
        <taxon>Candidatus Desulfacyla</taxon>
    </lineage>
</organism>
<name>A0A8J6T7M7_9DELT</name>